<evidence type="ECO:0000313" key="5">
    <source>
        <dbReference type="Proteomes" id="UP000659654"/>
    </source>
</evidence>
<dbReference type="EMBL" id="CAJFCV020000003">
    <property type="protein sequence ID" value="CAG9105757.1"/>
    <property type="molecule type" value="Genomic_DNA"/>
</dbReference>
<proteinExistence type="predicted"/>
<dbReference type="EMBL" id="CAJFDI010000003">
    <property type="protein sequence ID" value="CAD5220023.1"/>
    <property type="molecule type" value="Genomic_DNA"/>
</dbReference>
<gene>
    <name evidence="2" type="ORF">BXYJ_LOCUS5971</name>
</gene>
<accession>A0A1I7SS28</accession>
<reference evidence="3" key="2">
    <citation type="submission" date="2020-08" db="EMBL/GenBank/DDBJ databases">
        <authorList>
            <person name="Kikuchi T."/>
        </authorList>
    </citation>
    <scope>NUCLEOTIDE SEQUENCE</scope>
    <source>
        <strain evidence="2">Ka4C1</strain>
    </source>
</reference>
<dbReference type="AlphaFoldDB" id="A0A1I7SS28"/>
<dbReference type="OrthoDB" id="5873133at2759"/>
<evidence type="ECO:0000313" key="2">
    <source>
        <dbReference type="EMBL" id="CAD5220023.1"/>
    </source>
</evidence>
<reference evidence="6" key="1">
    <citation type="submission" date="2016-11" db="UniProtKB">
        <authorList>
            <consortium name="WormBaseParasite"/>
        </authorList>
    </citation>
    <scope>IDENTIFICATION</scope>
</reference>
<dbReference type="Proteomes" id="UP000582659">
    <property type="component" value="Unassembled WGS sequence"/>
</dbReference>
<keyword evidence="5" id="KW-1185">Reference proteome</keyword>
<evidence type="ECO:0000256" key="1">
    <source>
        <dbReference type="SAM" id="SignalP"/>
    </source>
</evidence>
<evidence type="ECO:0000313" key="6">
    <source>
        <dbReference type="WBParaSite" id="BXY_1584500.1"/>
    </source>
</evidence>
<feature type="chain" id="PRO_5036022231" evidence="1">
    <location>
        <begin position="29"/>
        <end position="83"/>
    </location>
</feature>
<dbReference type="Proteomes" id="UP000659654">
    <property type="component" value="Unassembled WGS sequence"/>
</dbReference>
<keyword evidence="1" id="KW-0732">Signal</keyword>
<organism evidence="4 6">
    <name type="scientific">Bursaphelenchus xylophilus</name>
    <name type="common">Pinewood nematode worm</name>
    <name type="synonym">Aphelenchoides xylophilus</name>
    <dbReference type="NCBI Taxonomy" id="6326"/>
    <lineage>
        <taxon>Eukaryota</taxon>
        <taxon>Metazoa</taxon>
        <taxon>Ecdysozoa</taxon>
        <taxon>Nematoda</taxon>
        <taxon>Chromadorea</taxon>
        <taxon>Rhabditida</taxon>
        <taxon>Tylenchina</taxon>
        <taxon>Tylenchomorpha</taxon>
        <taxon>Aphelenchoidea</taxon>
        <taxon>Aphelenchoididae</taxon>
        <taxon>Bursaphelenchus</taxon>
    </lineage>
</organism>
<feature type="signal peptide" evidence="1">
    <location>
        <begin position="1"/>
        <end position="28"/>
    </location>
</feature>
<dbReference type="Proteomes" id="UP000095284">
    <property type="component" value="Unplaced"/>
</dbReference>
<evidence type="ECO:0000313" key="4">
    <source>
        <dbReference type="Proteomes" id="UP000095284"/>
    </source>
</evidence>
<name>A0A1I7SS28_BURXY</name>
<evidence type="ECO:0000313" key="3">
    <source>
        <dbReference type="EMBL" id="CAG9105757.1"/>
    </source>
</evidence>
<dbReference type="WBParaSite" id="BXY_1584500.1">
    <property type="protein sequence ID" value="BXY_1584500.1"/>
    <property type="gene ID" value="BXY_1584500"/>
</dbReference>
<sequence>MCGNEQSGWRIYLLALLLIAFFAQLTESTPIMFNMLTKRGDTTGIRNEMIDFYSKRSLDFCGCNMGCFYQSASQCASCCALGI</sequence>
<protein>
    <submittedName>
        <fullName evidence="2">(pine wood nematode) hypothetical protein</fullName>
    </submittedName>
</protein>